<evidence type="ECO:0000313" key="9">
    <source>
        <dbReference type="EMBL" id="AHK22177.1"/>
    </source>
</evidence>
<comment type="subcellular location">
    <subcellularLocation>
        <location evidence="1">Cell membrane</location>
        <topology evidence="1">Multi-pass membrane protein</topology>
    </subcellularLocation>
</comment>
<evidence type="ECO:0000256" key="5">
    <source>
        <dbReference type="ARBA" id="ARBA00023136"/>
    </source>
</evidence>
<feature type="domain" description="RDD" evidence="8">
    <location>
        <begin position="31"/>
        <end position="250"/>
    </location>
</feature>
<dbReference type="Pfam" id="PF06271">
    <property type="entry name" value="RDD"/>
    <property type="match status" value="1"/>
</dbReference>
<dbReference type="GO" id="GO:0005886">
    <property type="term" value="C:plasma membrane"/>
    <property type="evidence" value="ECO:0007669"/>
    <property type="project" value="UniProtKB-SubCell"/>
</dbReference>
<evidence type="ECO:0000256" key="6">
    <source>
        <dbReference type="SAM" id="MobiDB-lite"/>
    </source>
</evidence>
<accession>W8GIW0</accession>
<keyword evidence="2" id="KW-1003">Cell membrane</keyword>
<evidence type="ECO:0000313" key="10">
    <source>
        <dbReference type="Proteomes" id="UP000019450"/>
    </source>
</evidence>
<dbReference type="AlphaFoldDB" id="W8GIW0"/>
<feature type="compositionally biased region" description="Basic and acidic residues" evidence="6">
    <location>
        <begin position="305"/>
        <end position="330"/>
    </location>
</feature>
<proteinExistence type="predicted"/>
<gene>
    <name evidence="9" type="ORF">X271_00061</name>
</gene>
<dbReference type="EMBL" id="CP006932">
    <property type="protein sequence ID" value="AHK22177.1"/>
    <property type="molecule type" value="Genomic_DNA"/>
</dbReference>
<name>W8GIW0_9MOLU</name>
<feature type="transmembrane region" description="Helical" evidence="7">
    <location>
        <begin position="212"/>
        <end position="236"/>
    </location>
</feature>
<keyword evidence="5 7" id="KW-0472">Membrane</keyword>
<evidence type="ECO:0000256" key="3">
    <source>
        <dbReference type="ARBA" id="ARBA00022692"/>
    </source>
</evidence>
<protein>
    <submittedName>
        <fullName evidence="9">RDD family protein</fullName>
    </submittedName>
</protein>
<organism evidence="9 10">
    <name type="scientific">Candidatus Hepatoplasma crinochetorum Av</name>
    <dbReference type="NCBI Taxonomy" id="1427984"/>
    <lineage>
        <taxon>Bacteria</taxon>
        <taxon>Bacillati</taxon>
        <taxon>Mycoplasmatota</taxon>
        <taxon>Mollicutes</taxon>
        <taxon>Candidatus Hepatoplasmataceae</taxon>
        <taxon>Candidatus Hepatoplasma</taxon>
    </lineage>
</organism>
<dbReference type="InterPro" id="IPR010432">
    <property type="entry name" value="RDD"/>
</dbReference>
<dbReference type="PANTHER" id="PTHR36115:SF6">
    <property type="entry name" value="PROLINE-RICH ANTIGEN HOMOLOG"/>
    <property type="match status" value="1"/>
</dbReference>
<evidence type="ECO:0000256" key="2">
    <source>
        <dbReference type="ARBA" id="ARBA00022475"/>
    </source>
</evidence>
<dbReference type="RefSeq" id="WP_025208478.1">
    <property type="nucleotide sequence ID" value="NZ_CP006932.1"/>
</dbReference>
<evidence type="ECO:0000256" key="1">
    <source>
        <dbReference type="ARBA" id="ARBA00004651"/>
    </source>
</evidence>
<sequence>MNNKENIDPLNQNKVKMSYIKIGDNKVIYPATITKRIFARLIDFLLAWIVPFILLSIYYAKFSNNNFVDPYDTQIMIGLSVSFASFFLFFILIPLLNFKNIGQSLGKKFLKITPLYFREKNNILSFLIRESFLGILLVIPTIFFLIVGFNPVVSESLYFSLWNDHKVFTDVANQIPGKDPSGQIDFIINVWGEGFYISGIDGKEYIIEGWQMGLAITGMVIGWLFFISVIIVWITAGTNTQKRGLHDDLAKTAVVDLKTIISEEQAQDRYQKLLNIYKVNSEEEEKININKKEDSNDSLSPFNSSKKEKDKKIEKDNEKKNSENKKEEKP</sequence>
<feature type="transmembrane region" description="Helical" evidence="7">
    <location>
        <begin position="132"/>
        <end position="153"/>
    </location>
</feature>
<dbReference type="KEGG" id="hcr:X271_00061"/>
<feature type="transmembrane region" description="Helical" evidence="7">
    <location>
        <begin position="41"/>
        <end position="60"/>
    </location>
</feature>
<dbReference type="InterPro" id="IPR051791">
    <property type="entry name" value="Pra-immunoreactive"/>
</dbReference>
<dbReference type="Proteomes" id="UP000019450">
    <property type="component" value="Chromosome"/>
</dbReference>
<dbReference type="PANTHER" id="PTHR36115">
    <property type="entry name" value="PROLINE-RICH ANTIGEN HOMOLOG-RELATED"/>
    <property type="match status" value="1"/>
</dbReference>
<feature type="transmembrane region" description="Helical" evidence="7">
    <location>
        <begin position="75"/>
        <end position="98"/>
    </location>
</feature>
<evidence type="ECO:0000256" key="4">
    <source>
        <dbReference type="ARBA" id="ARBA00022989"/>
    </source>
</evidence>
<feature type="region of interest" description="Disordered" evidence="6">
    <location>
        <begin position="287"/>
        <end position="330"/>
    </location>
</feature>
<keyword evidence="4 7" id="KW-1133">Transmembrane helix</keyword>
<reference evidence="9 10" key="1">
    <citation type="journal article" date="2014" name="Genome Biol. Evol.">
        <title>Phylogenomics of "Candidatus Hepatoplasma crinochetorum," a Lineage of Mollicutes Associated with Noninsect Arthropods.</title>
        <authorList>
            <person name="Leclercq S."/>
            <person name="Dittmer J."/>
            <person name="Bouchon D."/>
            <person name="Cordaux R."/>
        </authorList>
    </citation>
    <scope>NUCLEOTIDE SEQUENCE [LARGE SCALE GENOMIC DNA]</scope>
    <source>
        <strain evidence="9 10">Av</strain>
    </source>
</reference>
<evidence type="ECO:0000259" key="8">
    <source>
        <dbReference type="Pfam" id="PF06271"/>
    </source>
</evidence>
<keyword evidence="10" id="KW-1185">Reference proteome</keyword>
<keyword evidence="3 7" id="KW-0812">Transmembrane</keyword>
<dbReference type="HOGENOM" id="CLU_841137_0_0_14"/>
<evidence type="ECO:0000256" key="7">
    <source>
        <dbReference type="SAM" id="Phobius"/>
    </source>
</evidence>
<dbReference type="STRING" id="1427984.X271_00061"/>